<evidence type="ECO:0000256" key="1">
    <source>
        <dbReference type="ARBA" id="ARBA00001946"/>
    </source>
</evidence>
<dbReference type="OrthoDB" id="9786940at2"/>
<dbReference type="PANTHER" id="PTHR32308:SF10">
    <property type="entry name" value="CITRATE LYASE SUBUNIT BETA"/>
    <property type="match status" value="1"/>
</dbReference>
<dbReference type="InterPro" id="IPR040442">
    <property type="entry name" value="Pyrv_kinase-like_dom_sf"/>
</dbReference>
<proteinExistence type="predicted"/>
<evidence type="ECO:0000313" key="7">
    <source>
        <dbReference type="EMBL" id="TDY61203.1"/>
    </source>
</evidence>
<dbReference type="GO" id="GO:0000287">
    <property type="term" value="F:magnesium ion binding"/>
    <property type="evidence" value="ECO:0007669"/>
    <property type="project" value="TreeGrafter"/>
</dbReference>
<dbReference type="Gene3D" id="3.20.20.60">
    <property type="entry name" value="Phosphoenolpyruvate-binding domains"/>
    <property type="match status" value="1"/>
</dbReference>
<comment type="caution">
    <text evidence="7">The sequence shown here is derived from an EMBL/GenBank/DDBJ whole genome shotgun (WGS) entry which is preliminary data.</text>
</comment>
<feature type="binding site" evidence="4">
    <location>
        <position position="134"/>
    </location>
    <ligand>
        <name>substrate</name>
    </ligand>
</feature>
<dbReference type="EMBL" id="SORI01000006">
    <property type="protein sequence ID" value="TDY61203.1"/>
    <property type="molecule type" value="Genomic_DNA"/>
</dbReference>
<feature type="binding site" evidence="4">
    <location>
        <position position="71"/>
    </location>
    <ligand>
        <name>substrate</name>
    </ligand>
</feature>
<comment type="cofactor">
    <cofactor evidence="1">
        <name>Mg(2+)</name>
        <dbReference type="ChEBI" id="CHEBI:18420"/>
    </cofactor>
</comment>
<evidence type="ECO:0000256" key="2">
    <source>
        <dbReference type="ARBA" id="ARBA00022723"/>
    </source>
</evidence>
<dbReference type="Pfam" id="PF03328">
    <property type="entry name" value="HpcH_HpaI"/>
    <property type="match status" value="1"/>
</dbReference>
<dbReference type="InterPro" id="IPR011206">
    <property type="entry name" value="Citrate_lyase_beta/mcl1/mcl2"/>
</dbReference>
<evidence type="ECO:0000256" key="3">
    <source>
        <dbReference type="ARBA" id="ARBA00022842"/>
    </source>
</evidence>
<sequence>MNRIDGRPRRSLLYIPGNNPGMIQNCAIYGSDGVLLDLEDSISITEKDAARKLVKHALRTLNFGTVERVVRINGRDTPFFERDLGEIIPARPDAVRIPKIDSPDDVRAADDIITRLEEENGMERGSVRIHAMLETARAIVNASAIASSSPRILGLTIGGQDLAADLGIKITREGLEMLYARSAVVLAAKAAGLLAFDTVYTDIEDLEGLREQAAMSVALGFSGKAAIHPSQIAVIHEAFRPDEKDVRKAERIVRGAREAEERGLGVVAVDGRMVDAPVVAQAQRTLELARLAGMEVDAE</sequence>
<dbReference type="InterPro" id="IPR005000">
    <property type="entry name" value="Aldolase/citrate-lyase_domain"/>
</dbReference>
<gene>
    <name evidence="7" type="ORF">C8D99_10658</name>
</gene>
<evidence type="ECO:0000256" key="5">
    <source>
        <dbReference type="PIRSR" id="PIRSR015582-2"/>
    </source>
</evidence>
<dbReference type="InterPro" id="IPR015813">
    <property type="entry name" value="Pyrv/PenolPyrv_kinase-like_dom"/>
</dbReference>
<organism evidence="7 8">
    <name type="scientific">Aminivibrio pyruvatiphilus</name>
    <dbReference type="NCBI Taxonomy" id="1005740"/>
    <lineage>
        <taxon>Bacteria</taxon>
        <taxon>Thermotogati</taxon>
        <taxon>Synergistota</taxon>
        <taxon>Synergistia</taxon>
        <taxon>Synergistales</taxon>
        <taxon>Aminobacteriaceae</taxon>
        <taxon>Aminivibrio</taxon>
    </lineage>
</organism>
<keyword evidence="3 5" id="KW-0460">Magnesium</keyword>
<dbReference type="GO" id="GO:0006107">
    <property type="term" value="P:oxaloacetate metabolic process"/>
    <property type="evidence" value="ECO:0007669"/>
    <property type="project" value="TreeGrafter"/>
</dbReference>
<evidence type="ECO:0000256" key="4">
    <source>
        <dbReference type="PIRSR" id="PIRSR015582-1"/>
    </source>
</evidence>
<dbReference type="RefSeq" id="WP_133957255.1">
    <property type="nucleotide sequence ID" value="NZ_SORI01000006.1"/>
</dbReference>
<keyword evidence="8" id="KW-1185">Reference proteome</keyword>
<dbReference type="PIRSF" id="PIRSF015582">
    <property type="entry name" value="Cit_lyase_B"/>
    <property type="match status" value="1"/>
</dbReference>
<keyword evidence="7" id="KW-0456">Lyase</keyword>
<dbReference type="GO" id="GO:0016829">
    <property type="term" value="F:lyase activity"/>
    <property type="evidence" value="ECO:0007669"/>
    <property type="project" value="UniProtKB-KW"/>
</dbReference>
<keyword evidence="2 5" id="KW-0479">Metal-binding</keyword>
<name>A0A4R8M718_9BACT</name>
<dbReference type="SUPFAM" id="SSF51621">
    <property type="entry name" value="Phosphoenolpyruvate/pyruvate domain"/>
    <property type="match status" value="1"/>
</dbReference>
<reference evidence="7 8" key="1">
    <citation type="submission" date="2019-03" db="EMBL/GenBank/DDBJ databases">
        <title>Genomic Encyclopedia of Type Strains, Phase IV (KMG-IV): sequencing the most valuable type-strain genomes for metagenomic binning, comparative biology and taxonomic classification.</title>
        <authorList>
            <person name="Goeker M."/>
        </authorList>
    </citation>
    <scope>NUCLEOTIDE SEQUENCE [LARGE SCALE GENOMIC DNA]</scope>
    <source>
        <strain evidence="7 8">DSM 25964</strain>
    </source>
</reference>
<feature type="binding site" evidence="5">
    <location>
        <position position="161"/>
    </location>
    <ligand>
        <name>Mg(2+)</name>
        <dbReference type="ChEBI" id="CHEBI:18420"/>
    </ligand>
</feature>
<dbReference type="Proteomes" id="UP000295066">
    <property type="component" value="Unassembled WGS sequence"/>
</dbReference>
<accession>A0A4R8M718</accession>
<feature type="domain" description="HpcH/HpaI aldolase/citrate lyase" evidence="6">
    <location>
        <begin position="10"/>
        <end position="229"/>
    </location>
</feature>
<dbReference type="PANTHER" id="PTHR32308">
    <property type="entry name" value="LYASE BETA SUBUNIT, PUTATIVE (AFU_ORTHOLOGUE AFUA_4G13030)-RELATED"/>
    <property type="match status" value="1"/>
</dbReference>
<dbReference type="AlphaFoldDB" id="A0A4R8M718"/>
<feature type="binding site" evidence="5">
    <location>
        <position position="134"/>
    </location>
    <ligand>
        <name>Mg(2+)</name>
        <dbReference type="ChEBI" id="CHEBI:18420"/>
    </ligand>
</feature>
<evidence type="ECO:0000313" key="8">
    <source>
        <dbReference type="Proteomes" id="UP000295066"/>
    </source>
</evidence>
<evidence type="ECO:0000259" key="6">
    <source>
        <dbReference type="Pfam" id="PF03328"/>
    </source>
</evidence>
<protein>
    <submittedName>
        <fullName evidence="7">Citrate lyase subunit beta/citryl-CoA lyase</fullName>
    </submittedName>
</protein>